<gene>
    <name evidence="1" type="ORF">RCO7_01502</name>
</gene>
<dbReference type="EMBL" id="FJUW01000004">
    <property type="protein sequence ID" value="CZS91231.1"/>
    <property type="molecule type" value="Genomic_DNA"/>
</dbReference>
<evidence type="ECO:0000313" key="1">
    <source>
        <dbReference type="EMBL" id="CZS91231.1"/>
    </source>
</evidence>
<dbReference type="AlphaFoldDB" id="A0A1E1JZP2"/>
<accession>A0A1E1JZP2</accession>
<evidence type="ECO:0000313" key="2">
    <source>
        <dbReference type="Proteomes" id="UP000178129"/>
    </source>
</evidence>
<protein>
    <submittedName>
        <fullName evidence="1">Uncharacterized protein</fullName>
    </submittedName>
</protein>
<organism evidence="1 2">
    <name type="scientific">Rhynchosporium graminicola</name>
    <dbReference type="NCBI Taxonomy" id="2792576"/>
    <lineage>
        <taxon>Eukaryota</taxon>
        <taxon>Fungi</taxon>
        <taxon>Dikarya</taxon>
        <taxon>Ascomycota</taxon>
        <taxon>Pezizomycotina</taxon>
        <taxon>Leotiomycetes</taxon>
        <taxon>Helotiales</taxon>
        <taxon>Ploettnerulaceae</taxon>
        <taxon>Rhynchosporium</taxon>
    </lineage>
</organism>
<sequence length="56" mass="5918">MAEAFAIVGSVAAILQLSEFAVKVIYTAYGLHNSVSGFTKTNEEVEKLTTNLGGLL</sequence>
<proteinExistence type="predicted"/>
<keyword evidence="2" id="KW-1185">Reference proteome</keyword>
<dbReference type="Proteomes" id="UP000178129">
    <property type="component" value="Unassembled WGS sequence"/>
</dbReference>
<comment type="caution">
    <text evidence="1">The sequence shown here is derived from an EMBL/GenBank/DDBJ whole genome shotgun (WGS) entry which is preliminary data.</text>
</comment>
<dbReference type="InParanoid" id="A0A1E1JZP2"/>
<name>A0A1E1JZP2_9HELO</name>
<reference evidence="2" key="1">
    <citation type="submission" date="2016-03" db="EMBL/GenBank/DDBJ databases">
        <authorList>
            <person name="Ploux O."/>
        </authorList>
    </citation>
    <scope>NUCLEOTIDE SEQUENCE [LARGE SCALE GENOMIC DNA]</scope>
    <source>
        <strain evidence="2">UK7</strain>
    </source>
</reference>